<name>A0ABS3Q544_9GAMM</name>
<evidence type="ECO:0000313" key="2">
    <source>
        <dbReference type="Proteomes" id="UP000664835"/>
    </source>
</evidence>
<proteinExistence type="predicted"/>
<keyword evidence="2" id="KW-1185">Reference proteome</keyword>
<organism evidence="1 2">
    <name type="scientific">Thiomicrorhabdus marina</name>
    <dbReference type="NCBI Taxonomy" id="2818442"/>
    <lineage>
        <taxon>Bacteria</taxon>
        <taxon>Pseudomonadati</taxon>
        <taxon>Pseudomonadota</taxon>
        <taxon>Gammaproteobacteria</taxon>
        <taxon>Thiotrichales</taxon>
        <taxon>Piscirickettsiaceae</taxon>
        <taxon>Thiomicrorhabdus</taxon>
    </lineage>
</organism>
<evidence type="ECO:0000313" key="1">
    <source>
        <dbReference type="EMBL" id="MBO1927447.1"/>
    </source>
</evidence>
<gene>
    <name evidence="1" type="ORF">J3998_07635</name>
</gene>
<dbReference type="Proteomes" id="UP000664835">
    <property type="component" value="Unassembled WGS sequence"/>
</dbReference>
<reference evidence="1 2" key="1">
    <citation type="submission" date="2021-03" db="EMBL/GenBank/DDBJ databases">
        <title>Thiomicrorhabdus sp.nov.,novel sulfur-oxidizing bacteria isolated from coastal sediment.</title>
        <authorList>
            <person name="Liu X."/>
        </authorList>
    </citation>
    <scope>NUCLEOTIDE SEQUENCE [LARGE SCALE GENOMIC DNA]</scope>
    <source>
        <strain evidence="1 2">6S2-11</strain>
    </source>
</reference>
<comment type="caution">
    <text evidence="1">The sequence shown here is derived from an EMBL/GenBank/DDBJ whole genome shotgun (WGS) entry which is preliminary data.</text>
</comment>
<protein>
    <submittedName>
        <fullName evidence="1">Uncharacterized protein</fullName>
    </submittedName>
</protein>
<accession>A0ABS3Q544</accession>
<sequence>MQSTITVRVVFDFRGETFRYESDIVLPLYIDDIEQFLEKLPHRIAKEHQLDLISYKFEIMEHSDIEVIRFQSRIEPVMPQLPMMVGEFLEAYQAAAPDAYLQKIAEAYEIDIANNPKLAKALKAAYVLGKEHRLSERKHPVNMWLSRGFT</sequence>
<dbReference type="RefSeq" id="WP_208149502.1">
    <property type="nucleotide sequence ID" value="NZ_JAGETV010000011.1"/>
</dbReference>
<dbReference type="EMBL" id="JAGETV010000011">
    <property type="protein sequence ID" value="MBO1927447.1"/>
    <property type="molecule type" value="Genomic_DNA"/>
</dbReference>